<name>F5YCX4_LEAAZ</name>
<dbReference type="Proteomes" id="UP000009222">
    <property type="component" value="Chromosome"/>
</dbReference>
<proteinExistence type="predicted"/>
<organism evidence="1 2">
    <name type="scientific">Leadbettera azotonutricia (strain ATCC BAA-888 / DSM 13862 / ZAS-9)</name>
    <name type="common">Treponema azotonutricium</name>
    <dbReference type="NCBI Taxonomy" id="545695"/>
    <lineage>
        <taxon>Bacteria</taxon>
        <taxon>Pseudomonadati</taxon>
        <taxon>Spirochaetota</taxon>
        <taxon>Spirochaetia</taxon>
        <taxon>Spirochaetales</taxon>
        <taxon>Breznakiellaceae</taxon>
        <taxon>Leadbettera</taxon>
    </lineage>
</organism>
<evidence type="ECO:0000313" key="2">
    <source>
        <dbReference type="Proteomes" id="UP000009222"/>
    </source>
</evidence>
<dbReference type="HOGENOM" id="CLU_3334228_0_0_12"/>
<dbReference type="InParanoid" id="F5YCX4"/>
<protein>
    <submittedName>
        <fullName evidence="1">Uncharacterized protein</fullName>
    </submittedName>
</protein>
<reference evidence="2" key="1">
    <citation type="submission" date="2009-12" db="EMBL/GenBank/DDBJ databases">
        <title>Complete sequence of Treponema azotonutricium strain ZAS-9.</title>
        <authorList>
            <person name="Tetu S.G."/>
            <person name="Matson E."/>
            <person name="Ren Q."/>
            <person name="Seshadri R."/>
            <person name="Elbourne L."/>
            <person name="Hassan K.A."/>
            <person name="Durkin A."/>
            <person name="Radune D."/>
            <person name="Mohamoud Y."/>
            <person name="Shay R."/>
            <person name="Jin S."/>
            <person name="Zhang X."/>
            <person name="Lucey K."/>
            <person name="Ballor N.R."/>
            <person name="Ottesen E."/>
            <person name="Rosenthal R."/>
            <person name="Allen A."/>
            <person name="Leadbetter J.R."/>
            <person name="Paulsen I.T."/>
        </authorList>
    </citation>
    <scope>NUCLEOTIDE SEQUENCE [LARGE SCALE GENOMIC DNA]</scope>
    <source>
        <strain evidence="2">ATCC BAA-888 / DSM 13862 / ZAS-9</strain>
    </source>
</reference>
<reference evidence="1 2" key="2">
    <citation type="journal article" date="2011" name="ISME J.">
        <title>RNA-seq reveals cooperative metabolic interactions between two termite-gut spirochete species in co-culture.</title>
        <authorList>
            <person name="Rosenthal A.Z."/>
            <person name="Matson E.G."/>
            <person name="Eldar A."/>
            <person name="Leadbetter J.R."/>
        </authorList>
    </citation>
    <scope>NUCLEOTIDE SEQUENCE [LARGE SCALE GENOMIC DNA]</scope>
    <source>
        <strain evidence="2">ATCC BAA-888 / DSM 13862 / ZAS-9</strain>
    </source>
</reference>
<gene>
    <name evidence="1" type="ordered locus">TREAZ_0399</name>
</gene>
<accession>F5YCX4</accession>
<dbReference type="EMBL" id="CP001841">
    <property type="protein sequence ID" value="AEF80601.1"/>
    <property type="molecule type" value="Genomic_DNA"/>
</dbReference>
<evidence type="ECO:0000313" key="1">
    <source>
        <dbReference type="EMBL" id="AEF80601.1"/>
    </source>
</evidence>
<keyword evidence="2" id="KW-1185">Reference proteome</keyword>
<dbReference type="AlphaFoldDB" id="F5YCX4"/>
<sequence>MGMYPRYESNKIARINPVSFALEVLSYYADFPANRAVS</sequence>
<dbReference type="KEGG" id="taz:TREAZ_0399"/>